<dbReference type="RefSeq" id="XP_025433822.1">
    <property type="nucleotide sequence ID" value="XM_025574406.1"/>
</dbReference>
<proteinExistence type="predicted"/>
<name>A0A318ZUZ3_9EURO</name>
<sequence length="143" mass="14754">MTGMVECTTITRRPDRARLAVLRSSPHEYSMGEAPDTVITDSLCHEKIYPSLLRGAPPLKEGGITPETDPTLDPVTAVGTEMTTDGAPLAHLHPGAADQPTETETARAIAPPHTAAAVEATVAVAAAAPGAAGIRITGKKVAR</sequence>
<reference evidence="1 2" key="1">
    <citation type="submission" date="2016-12" db="EMBL/GenBank/DDBJ databases">
        <title>The genomes of Aspergillus section Nigri reveals drivers in fungal speciation.</title>
        <authorList>
            <consortium name="DOE Joint Genome Institute"/>
            <person name="Vesth T.C."/>
            <person name="Nybo J."/>
            <person name="Theobald S."/>
            <person name="Brandl J."/>
            <person name="Frisvad J.C."/>
            <person name="Nielsen K.F."/>
            <person name="Lyhne E.K."/>
            <person name="Kogle M.E."/>
            <person name="Kuo A."/>
            <person name="Riley R."/>
            <person name="Clum A."/>
            <person name="Nolan M."/>
            <person name="Lipzen A."/>
            <person name="Salamov A."/>
            <person name="Henrissat B."/>
            <person name="Wiebenga A."/>
            <person name="De Vries R.P."/>
            <person name="Grigoriev I.V."/>
            <person name="Mortensen U.H."/>
            <person name="Andersen M.R."/>
            <person name="Baker S.E."/>
        </authorList>
    </citation>
    <scope>NUCLEOTIDE SEQUENCE [LARGE SCALE GENOMIC DNA]</scope>
    <source>
        <strain evidence="1 2">JOP 1030-1</strain>
    </source>
</reference>
<accession>A0A318ZUZ3</accession>
<organism evidence="1 2">
    <name type="scientific">Aspergillus saccharolyticus JOP 1030-1</name>
    <dbReference type="NCBI Taxonomy" id="1450539"/>
    <lineage>
        <taxon>Eukaryota</taxon>
        <taxon>Fungi</taxon>
        <taxon>Dikarya</taxon>
        <taxon>Ascomycota</taxon>
        <taxon>Pezizomycotina</taxon>
        <taxon>Eurotiomycetes</taxon>
        <taxon>Eurotiomycetidae</taxon>
        <taxon>Eurotiales</taxon>
        <taxon>Aspergillaceae</taxon>
        <taxon>Aspergillus</taxon>
        <taxon>Aspergillus subgen. Circumdati</taxon>
    </lineage>
</organism>
<keyword evidence="2" id="KW-1185">Reference proteome</keyword>
<dbReference type="EMBL" id="KZ821223">
    <property type="protein sequence ID" value="PYH47840.1"/>
    <property type="molecule type" value="Genomic_DNA"/>
</dbReference>
<gene>
    <name evidence="1" type="ORF">BP01DRAFT_354379</name>
</gene>
<evidence type="ECO:0000313" key="2">
    <source>
        <dbReference type="Proteomes" id="UP000248349"/>
    </source>
</evidence>
<dbReference type="AlphaFoldDB" id="A0A318ZUZ3"/>
<dbReference type="GeneID" id="37075634"/>
<evidence type="ECO:0000313" key="1">
    <source>
        <dbReference type="EMBL" id="PYH47840.1"/>
    </source>
</evidence>
<dbReference type="Proteomes" id="UP000248349">
    <property type="component" value="Unassembled WGS sequence"/>
</dbReference>
<protein>
    <submittedName>
        <fullName evidence="1">Uncharacterized protein</fullName>
    </submittedName>
</protein>